<dbReference type="AlphaFoldDB" id="A0A1M5YC84"/>
<proteinExistence type="predicted"/>
<evidence type="ECO:0000313" key="2">
    <source>
        <dbReference type="Proteomes" id="UP000183995"/>
    </source>
</evidence>
<accession>A0A1M5YC84</accession>
<dbReference type="Proteomes" id="UP000183995">
    <property type="component" value="Unassembled WGS sequence"/>
</dbReference>
<dbReference type="InterPro" id="IPR025466">
    <property type="entry name" value="DUF4317"/>
</dbReference>
<protein>
    <recommendedName>
        <fullName evidence="3">DUF4317 family protein</fullName>
    </recommendedName>
</protein>
<dbReference type="Pfam" id="PF14199">
    <property type="entry name" value="DUF4317"/>
    <property type="match status" value="1"/>
</dbReference>
<dbReference type="OrthoDB" id="1642058at2"/>
<dbReference type="EMBL" id="FQXV01000008">
    <property type="protein sequence ID" value="SHI09645.1"/>
    <property type="molecule type" value="Genomic_DNA"/>
</dbReference>
<reference evidence="1 2" key="1">
    <citation type="submission" date="2016-11" db="EMBL/GenBank/DDBJ databases">
        <authorList>
            <person name="Jaros S."/>
            <person name="Januszkiewicz K."/>
            <person name="Wedrychowicz H."/>
        </authorList>
    </citation>
    <scope>NUCLEOTIDE SEQUENCE [LARGE SCALE GENOMIC DNA]</scope>
    <source>
        <strain evidence="1 2">DSM 10068</strain>
    </source>
</reference>
<name>A0A1M5YC84_9FIRM</name>
<sequence>MNKKELSAFRRQFKADSYQLQLKQLYTAYIKKDNQNILYAELCSFDMKSETEQEIYLSNFKKLLTGGFNSKLFELSFDDGAPEGEGQARFRQLLGAEREAFADCCNKYIAQVAANFNYDSDVVISFASGKYNKPMGRRGRKGEEESLDGFDDTSFGFNFVLCSVCRADDVKRGIYYSASSEKFELNSALDKTVNFLSPVDGFMFPAFNDNCADINKLLYYTAKANVRNEALLENVLHCRYEPTAREEQEKFGEILRLVNGEKIKPELLKNIYEAVSEKIEAYADDGEQVTLDASELKDILEESGVADLEGFESAFNQAADEGFEFKAASLVSGAAQMKINTGVGDIAVNLADLGSVRQVINARGRKCLQIELSDDAELNGMVLETENI</sequence>
<gene>
    <name evidence="1" type="ORF">SAMN02745823_02367</name>
</gene>
<organism evidence="1 2">
    <name type="scientific">Sporobacter termitidis DSM 10068</name>
    <dbReference type="NCBI Taxonomy" id="1123282"/>
    <lineage>
        <taxon>Bacteria</taxon>
        <taxon>Bacillati</taxon>
        <taxon>Bacillota</taxon>
        <taxon>Clostridia</taxon>
        <taxon>Eubacteriales</taxon>
        <taxon>Oscillospiraceae</taxon>
        <taxon>Sporobacter</taxon>
    </lineage>
</organism>
<evidence type="ECO:0008006" key="3">
    <source>
        <dbReference type="Google" id="ProtNLM"/>
    </source>
</evidence>
<dbReference type="RefSeq" id="WP_073079201.1">
    <property type="nucleotide sequence ID" value="NZ_FQXV01000008.1"/>
</dbReference>
<dbReference type="STRING" id="1123282.SAMN02745823_02367"/>
<evidence type="ECO:0000313" key="1">
    <source>
        <dbReference type="EMBL" id="SHI09645.1"/>
    </source>
</evidence>
<keyword evidence="2" id="KW-1185">Reference proteome</keyword>